<evidence type="ECO:0000259" key="1">
    <source>
        <dbReference type="Pfam" id="PF15607"/>
    </source>
</evidence>
<proteinExistence type="predicted"/>
<reference evidence="2 3" key="1">
    <citation type="submission" date="2018-02" db="EMBL/GenBank/DDBJ databases">
        <title>Lelliotia aquatilis sp. nov., isolated from drinking water.</title>
        <authorList>
            <person name="Kaempfer P."/>
            <person name="Glaeser S."/>
            <person name="Exner M."/>
            <person name="Doijad S."/>
            <person name="Chakraborty T."/>
        </authorList>
    </citation>
    <scope>NUCLEOTIDE SEQUENCE [LARGE SCALE GENOMIC DNA]</scope>
    <source>
        <strain evidence="2 3">6331-17</strain>
    </source>
</reference>
<gene>
    <name evidence="2" type="ORF">C3712_17975</name>
</gene>
<dbReference type="RefSeq" id="WP_103950058.1">
    <property type="nucleotide sequence ID" value="NZ_PQVT01000017.1"/>
</dbReference>
<feature type="domain" description="Bacterial toxin 44" evidence="1">
    <location>
        <begin position="59"/>
        <end position="124"/>
    </location>
</feature>
<comment type="caution">
    <text evidence="2">The sequence shown here is derived from an EMBL/GenBank/DDBJ whole genome shotgun (WGS) entry which is preliminary data.</text>
</comment>
<accession>A0ABX4ZZQ7</accession>
<evidence type="ECO:0000313" key="2">
    <source>
        <dbReference type="EMBL" id="POZ20774.1"/>
    </source>
</evidence>
<evidence type="ECO:0000313" key="3">
    <source>
        <dbReference type="Proteomes" id="UP000237025"/>
    </source>
</evidence>
<dbReference type="Proteomes" id="UP000237025">
    <property type="component" value="Unassembled WGS sequence"/>
</dbReference>
<sequence>MAVLPYMPSPGTWLLCSNMREARSHGQSRNMALPPTYYWFYQMVRNHGPWDYKQQSHTLQNFGNFNFGAAGFSAGIPANTLLIGAGWAQSHAKTSRPNWGAWYGRPPYGDDPHDQFWIKQGIDYALENGY</sequence>
<protein>
    <submittedName>
        <fullName evidence="2">Rhs-Related protein</fullName>
    </submittedName>
</protein>
<keyword evidence="3" id="KW-1185">Reference proteome</keyword>
<dbReference type="EMBL" id="PQVW01000016">
    <property type="protein sequence ID" value="POZ20774.1"/>
    <property type="molecule type" value="Genomic_DNA"/>
</dbReference>
<organism evidence="2 3">
    <name type="scientific">Lelliottia aquatilis</name>
    <dbReference type="NCBI Taxonomy" id="2080838"/>
    <lineage>
        <taxon>Bacteria</taxon>
        <taxon>Pseudomonadati</taxon>
        <taxon>Pseudomonadota</taxon>
        <taxon>Gammaproteobacteria</taxon>
        <taxon>Enterobacterales</taxon>
        <taxon>Enterobacteriaceae</taxon>
        <taxon>Lelliottia</taxon>
    </lineage>
</organism>
<dbReference type="Pfam" id="PF15607">
    <property type="entry name" value="Ntox44"/>
    <property type="match status" value="1"/>
</dbReference>
<dbReference type="InterPro" id="IPR028946">
    <property type="entry name" value="Ntox44"/>
</dbReference>
<name>A0ABX4ZZQ7_9ENTR</name>